<dbReference type="OrthoDB" id="7777983at2"/>
<dbReference type="PROSITE" id="PS51257">
    <property type="entry name" value="PROKAR_LIPOPROTEIN"/>
    <property type="match status" value="1"/>
</dbReference>
<dbReference type="EMBL" id="SRKY01000001">
    <property type="protein sequence ID" value="THH38542.1"/>
    <property type="molecule type" value="Genomic_DNA"/>
</dbReference>
<protein>
    <submittedName>
        <fullName evidence="2">Uncharacterized protein</fullName>
    </submittedName>
</protein>
<feature type="chain" id="PRO_5020204546" evidence="1">
    <location>
        <begin position="19"/>
        <end position="83"/>
    </location>
</feature>
<evidence type="ECO:0000313" key="2">
    <source>
        <dbReference type="EMBL" id="THH38542.1"/>
    </source>
</evidence>
<evidence type="ECO:0000313" key="3">
    <source>
        <dbReference type="Proteomes" id="UP000306602"/>
    </source>
</evidence>
<sequence length="83" mass="9181">MKMLRSVAFLIPAGVLLAACAPDPRSYETTPVKLETPQGVVTCQLYTDEIVAWDRAIDRPSKMSVTEADDICRAEGQRRKDAL</sequence>
<dbReference type="AlphaFoldDB" id="A0A4S4NFZ3"/>
<feature type="signal peptide" evidence="1">
    <location>
        <begin position="1"/>
        <end position="18"/>
    </location>
</feature>
<name>A0A4S4NFZ3_9RHOB</name>
<reference evidence="2 3" key="1">
    <citation type="submission" date="2019-04" db="EMBL/GenBank/DDBJ databases">
        <title>Shimia ponticola sp. nov., isolated from seawater.</title>
        <authorList>
            <person name="Kim Y.-O."/>
            <person name="Yoon J.-H."/>
        </authorList>
    </citation>
    <scope>NUCLEOTIDE SEQUENCE [LARGE SCALE GENOMIC DNA]</scope>
    <source>
        <strain evidence="2 3">MYP11</strain>
    </source>
</reference>
<keyword evidence="1" id="KW-0732">Signal</keyword>
<dbReference type="RefSeq" id="WP_136461435.1">
    <property type="nucleotide sequence ID" value="NZ_SRKY01000001.1"/>
</dbReference>
<accession>A0A4S4NFZ3</accession>
<organism evidence="2 3">
    <name type="scientific">Aliishimia ponticola</name>
    <dbReference type="NCBI Taxonomy" id="2499833"/>
    <lineage>
        <taxon>Bacteria</taxon>
        <taxon>Pseudomonadati</taxon>
        <taxon>Pseudomonadota</taxon>
        <taxon>Alphaproteobacteria</taxon>
        <taxon>Rhodobacterales</taxon>
        <taxon>Paracoccaceae</taxon>
        <taxon>Aliishimia</taxon>
    </lineage>
</organism>
<dbReference type="Proteomes" id="UP000306602">
    <property type="component" value="Unassembled WGS sequence"/>
</dbReference>
<keyword evidence="3" id="KW-1185">Reference proteome</keyword>
<gene>
    <name evidence="2" type="ORF">E4Z66_02945</name>
</gene>
<comment type="caution">
    <text evidence="2">The sequence shown here is derived from an EMBL/GenBank/DDBJ whole genome shotgun (WGS) entry which is preliminary data.</text>
</comment>
<proteinExistence type="predicted"/>
<evidence type="ECO:0000256" key="1">
    <source>
        <dbReference type="SAM" id="SignalP"/>
    </source>
</evidence>